<protein>
    <submittedName>
        <fullName evidence="1">Uncharacterized protein</fullName>
    </submittedName>
</protein>
<gene>
    <name evidence="1" type="ORF">SAMN05444271_1193</name>
</gene>
<accession>A0A2H4Q1S6</accession>
<dbReference type="STRING" id="1073996.SAMN05444271_1193"/>
<evidence type="ECO:0000313" key="2">
    <source>
        <dbReference type="Proteomes" id="UP000198888"/>
    </source>
</evidence>
<dbReference type="Proteomes" id="UP000198888">
    <property type="component" value="Unassembled WGS sequence"/>
</dbReference>
<dbReference type="RefSeq" id="WP_089673051.1">
    <property type="nucleotide sequence ID" value="NZ_CP024845.1"/>
</dbReference>
<dbReference type="OrthoDB" id="186537at2157"/>
<dbReference type="EMBL" id="FNYR01000019">
    <property type="protein sequence ID" value="SEJ06612.1"/>
    <property type="molecule type" value="Genomic_DNA"/>
</dbReference>
<dbReference type="AlphaFoldDB" id="A0A1H6W270"/>
<evidence type="ECO:0000313" key="1">
    <source>
        <dbReference type="EMBL" id="SEJ06612.1"/>
    </source>
</evidence>
<sequence>MTDTDCDNVAGVEDPDIHKRYLSISRVRNRINEELARDVEILEEHHSELLEELKDVVCLETDGENDD</sequence>
<proteinExistence type="predicted"/>
<organism evidence="1 2">
    <name type="scientific">Halohasta litchfieldiae</name>
    <dbReference type="NCBI Taxonomy" id="1073996"/>
    <lineage>
        <taxon>Archaea</taxon>
        <taxon>Methanobacteriati</taxon>
        <taxon>Methanobacteriota</taxon>
        <taxon>Stenosarchaea group</taxon>
        <taxon>Halobacteria</taxon>
        <taxon>Halobacteriales</taxon>
        <taxon>Haloferacaceae</taxon>
        <taxon>Halohasta</taxon>
    </lineage>
</organism>
<reference evidence="1 2" key="1">
    <citation type="submission" date="2016-10" db="EMBL/GenBank/DDBJ databases">
        <authorList>
            <person name="de Groot N.N."/>
        </authorList>
    </citation>
    <scope>NUCLEOTIDE SEQUENCE [LARGE SCALE GENOMIC DNA]</scope>
    <source>
        <strain evidence="1 2">DSM 22187</strain>
    </source>
</reference>
<dbReference type="GeneID" id="35002310"/>
<name>A0A1H6W270_9EURY</name>
<keyword evidence="2" id="KW-1185">Reference proteome</keyword>
<dbReference type="KEGG" id="hae:halTADL_1510"/>
<accession>A0A1H6W270</accession>